<dbReference type="Pfam" id="PF13391">
    <property type="entry name" value="HNH_2"/>
    <property type="match status" value="1"/>
</dbReference>
<feature type="domain" description="DUF222" evidence="2">
    <location>
        <begin position="106"/>
        <end position="270"/>
    </location>
</feature>
<dbReference type="RefSeq" id="WP_163288133.1">
    <property type="nucleotide sequence ID" value="NZ_JAAGWY010000001.1"/>
</dbReference>
<dbReference type="Gene3D" id="1.10.30.50">
    <property type="match status" value="1"/>
</dbReference>
<feature type="region of interest" description="Disordered" evidence="1">
    <location>
        <begin position="151"/>
        <end position="176"/>
    </location>
</feature>
<evidence type="ECO:0000313" key="4">
    <source>
        <dbReference type="EMBL" id="NEN05059.1"/>
    </source>
</evidence>
<evidence type="ECO:0000259" key="3">
    <source>
        <dbReference type="Pfam" id="PF13391"/>
    </source>
</evidence>
<evidence type="ECO:0000313" key="5">
    <source>
        <dbReference type="Proteomes" id="UP000474967"/>
    </source>
</evidence>
<sequence length="562" mass="59999">MTFPPADDLAAVAAALDALRALEADAGAGASAVADAAAGAGAEAGASGLSEAQLHARSLAAIGVVRAAVERVALRRIAALDRAGSLDPATDPVRAGGHGDIGSFLAELWRTSLPNARQLCAVARATAPKHTLTGEELPPEFPELAAALLGDPADARDPGEPEASGDPKTGAAPTGHVSVEQAGVIIRELGKTGDGCSLEQRHRGERLLVEHAPALTVEQMRRAAIQLRDRLDEDGTEPREQIQRRRRSLTITTTRDGMTRIDWRLDAESAGHVVPQITAYVSRDFHDKRNGRNTGDGHDVGESRDTGDTFDGHYLRDSRDTGDSRDPGDTGDIGESGHTGDARNASARPTGVRFEDPEPDTPDTPAMEETRSMAQLRSDGAVEVFRHRAGCTSGVSSPPVTMIVRVALADLRSGKGAAEIDEVPSPISAATARRLAADANLIPMVLGRDSEVLDLGRKQRLFSPAQKHALAERDGGCAWTGCPHPPSYTQAHHIRWWDRDTGPTDLKNGILLCSHHHHRVHDDGWDIQVREHIPWFTPPAHLDPTRTPRKGGRIRLPDSAPP</sequence>
<gene>
    <name evidence="4" type="ORF">G3T36_04160</name>
</gene>
<dbReference type="InterPro" id="IPR003870">
    <property type="entry name" value="DUF222"/>
</dbReference>
<feature type="region of interest" description="Disordered" evidence="1">
    <location>
        <begin position="539"/>
        <end position="562"/>
    </location>
</feature>
<dbReference type="InterPro" id="IPR003615">
    <property type="entry name" value="HNH_nuc"/>
</dbReference>
<dbReference type="AlphaFoldDB" id="A0A6L9XUI6"/>
<feature type="domain" description="DUF222" evidence="2">
    <location>
        <begin position="365"/>
        <end position="474"/>
    </location>
</feature>
<keyword evidence="5" id="KW-1185">Reference proteome</keyword>
<comment type="caution">
    <text evidence="4">The sequence shown here is derived from an EMBL/GenBank/DDBJ whole genome shotgun (WGS) entry which is preliminary data.</text>
</comment>
<organism evidence="4 5">
    <name type="scientific">Leifsonia tongyongensis</name>
    <dbReference type="NCBI Taxonomy" id="1268043"/>
    <lineage>
        <taxon>Bacteria</taxon>
        <taxon>Bacillati</taxon>
        <taxon>Actinomycetota</taxon>
        <taxon>Actinomycetes</taxon>
        <taxon>Micrococcales</taxon>
        <taxon>Microbacteriaceae</taxon>
        <taxon>Leifsonia</taxon>
    </lineage>
</organism>
<evidence type="ECO:0000256" key="1">
    <source>
        <dbReference type="SAM" id="MobiDB-lite"/>
    </source>
</evidence>
<dbReference type="CDD" id="cd00085">
    <property type="entry name" value="HNHc"/>
    <property type="match status" value="1"/>
</dbReference>
<dbReference type="Pfam" id="PF02720">
    <property type="entry name" value="DUF222"/>
    <property type="match status" value="2"/>
</dbReference>
<dbReference type="Proteomes" id="UP000474967">
    <property type="component" value="Unassembled WGS sequence"/>
</dbReference>
<reference evidence="4 5" key="1">
    <citation type="journal article" date="2014" name="J. Microbiol.">
        <title>Diaminobutyricibacter tongyongensis gen. nov., sp. nov. and Homoserinibacter gongjuensis gen. nov., sp. nov. belong to the family Microbacteriaceae.</title>
        <authorList>
            <person name="Kim S.J."/>
            <person name="Ahn J.H."/>
            <person name="Weon H.Y."/>
            <person name="Hamada M."/>
            <person name="Suzuki K."/>
            <person name="Kwon S.W."/>
        </authorList>
    </citation>
    <scope>NUCLEOTIDE SEQUENCE [LARGE SCALE GENOMIC DNA]</scope>
    <source>
        <strain evidence="4 5">NBRC 108724</strain>
    </source>
</reference>
<proteinExistence type="predicted"/>
<protein>
    <submittedName>
        <fullName evidence="4">DUF222 domain-containing protein</fullName>
    </submittedName>
</protein>
<evidence type="ECO:0000259" key="2">
    <source>
        <dbReference type="Pfam" id="PF02720"/>
    </source>
</evidence>
<dbReference type="EMBL" id="JAAGWY010000001">
    <property type="protein sequence ID" value="NEN05059.1"/>
    <property type="molecule type" value="Genomic_DNA"/>
</dbReference>
<feature type="region of interest" description="Disordered" evidence="1">
    <location>
        <begin position="285"/>
        <end position="366"/>
    </location>
</feature>
<feature type="domain" description="HNH nuclease" evidence="3">
    <location>
        <begin position="477"/>
        <end position="519"/>
    </location>
</feature>
<name>A0A6L9XUI6_9MICO</name>
<accession>A0A6L9XUI6</accession>
<feature type="compositionally biased region" description="Basic and acidic residues" evidence="1">
    <location>
        <begin position="285"/>
        <end position="328"/>
    </location>
</feature>